<feature type="chain" id="PRO_5002509571" description="VWFA domain-containing protein" evidence="1">
    <location>
        <begin position="21"/>
        <end position="445"/>
    </location>
</feature>
<dbReference type="EMBL" id="CP011125">
    <property type="protein sequence ID" value="AKF07499.1"/>
    <property type="molecule type" value="Genomic_DNA"/>
</dbReference>
<dbReference type="AlphaFoldDB" id="A0A0F6SFT4"/>
<gene>
    <name evidence="2" type="ORF">DB32_004648</name>
</gene>
<dbReference type="Gene3D" id="3.40.50.410">
    <property type="entry name" value="von Willebrand factor, type A domain"/>
    <property type="match status" value="1"/>
</dbReference>
<protein>
    <recommendedName>
        <fullName evidence="4">VWFA domain-containing protein</fullName>
    </recommendedName>
</protein>
<evidence type="ECO:0008006" key="4">
    <source>
        <dbReference type="Google" id="ProtNLM"/>
    </source>
</evidence>
<dbReference type="KEGG" id="samy:DB32_004648"/>
<feature type="signal peptide" evidence="1">
    <location>
        <begin position="1"/>
        <end position="20"/>
    </location>
</feature>
<keyword evidence="3" id="KW-1185">Reference proteome</keyword>
<dbReference type="SUPFAM" id="SSF53300">
    <property type="entry name" value="vWA-like"/>
    <property type="match status" value="1"/>
</dbReference>
<organism evidence="2 3">
    <name type="scientific">Sandaracinus amylolyticus</name>
    <dbReference type="NCBI Taxonomy" id="927083"/>
    <lineage>
        <taxon>Bacteria</taxon>
        <taxon>Pseudomonadati</taxon>
        <taxon>Myxococcota</taxon>
        <taxon>Polyangia</taxon>
        <taxon>Polyangiales</taxon>
        <taxon>Sandaracinaceae</taxon>
        <taxon>Sandaracinus</taxon>
    </lineage>
</organism>
<evidence type="ECO:0000313" key="3">
    <source>
        <dbReference type="Proteomes" id="UP000034883"/>
    </source>
</evidence>
<dbReference type="InterPro" id="IPR036465">
    <property type="entry name" value="vWFA_dom_sf"/>
</dbReference>
<reference evidence="2 3" key="1">
    <citation type="submission" date="2015-03" db="EMBL/GenBank/DDBJ databases">
        <title>Genome assembly of Sandaracinus amylolyticus DSM 53668.</title>
        <authorList>
            <person name="Sharma G."/>
            <person name="Subramanian S."/>
        </authorList>
    </citation>
    <scope>NUCLEOTIDE SEQUENCE [LARGE SCALE GENOMIC DNA]</scope>
    <source>
        <strain evidence="2 3">DSM 53668</strain>
    </source>
</reference>
<sequence>MPYGRVAALLALTLPFVLPACTERAEGFDASGLLVDASVDGAADAGGFDAGPDDASTPTDAPIDAPIVLDPDAGCAMGSSLVEVTRRPVDIIWVVDNSTSMEPAIRQVQEGINDFVDLITDRELDDYRVIMLSLRGRGLSGSRYRVCIPPPLSGDSDCGDGERFFQVEVDIRSTQPIEQILGTLGQSTGYTDGSGVGSAPWRHLLREDATKTIVVVTDDNARTCARPHQMDAECIAGRPPLTETSLEDYPGGLHPFGGGTSGAPRALGPGLLTATYGTLFEGYTFNAIYGYGSETDPDVACRFSATDEASPGWTYTTLVQRTGGVRAKICDGAPAWGPFLDRVASTVAETSRIECEVAMPEPPEGTVLDPRRVNVQIRGASGSTTIPYAGAAASCDPTRGGWHYDDAASPTRVILCPSSCEFAREETAETSGGLDVIFGCQSIPI</sequence>
<accession>A0A0F6SFT4</accession>
<proteinExistence type="predicted"/>
<evidence type="ECO:0000313" key="2">
    <source>
        <dbReference type="EMBL" id="AKF07499.1"/>
    </source>
</evidence>
<name>A0A0F6SFT4_9BACT</name>
<evidence type="ECO:0000256" key="1">
    <source>
        <dbReference type="SAM" id="SignalP"/>
    </source>
</evidence>
<dbReference type="Proteomes" id="UP000034883">
    <property type="component" value="Chromosome"/>
</dbReference>
<keyword evidence="1" id="KW-0732">Signal</keyword>